<keyword evidence="1" id="KW-0472">Membrane</keyword>
<sequence>QMFVTDYMKLDVATKDPDYTGYIKNHNGQVSGRACMSESDCNNIKAQKANICMSLVEGQSCYCTTDACNGIDKLSILIPLISLLIFLCLTLLSILPFISSLLCLNNSTVSNSIYSNGMLIKETAAKYDLGVVDCGANLNRSVAFKTMDIAFFNTLDTAKDNSMFAKLIRGNNGKVAGRCCMSEADATKIQAIAAETCTGYMSTSCSCTTDQCTGGSSMSLSLIGFLAI</sequence>
<evidence type="ECO:0000313" key="3">
    <source>
        <dbReference type="Proteomes" id="UP001432322"/>
    </source>
</evidence>
<accession>A0AAV5V7W6</accession>
<feature type="transmembrane region" description="Helical" evidence="1">
    <location>
        <begin position="76"/>
        <end position="98"/>
    </location>
</feature>
<comment type="caution">
    <text evidence="2">The sequence shown here is derived from an EMBL/GenBank/DDBJ whole genome shotgun (WGS) entry which is preliminary data.</text>
</comment>
<gene>
    <name evidence="2" type="ORF">PFISCL1PPCAC_5660</name>
</gene>
<reference evidence="2" key="1">
    <citation type="submission" date="2023-10" db="EMBL/GenBank/DDBJ databases">
        <title>Genome assembly of Pristionchus species.</title>
        <authorList>
            <person name="Yoshida K."/>
            <person name="Sommer R.J."/>
        </authorList>
    </citation>
    <scope>NUCLEOTIDE SEQUENCE</scope>
    <source>
        <strain evidence="2">RS5133</strain>
    </source>
</reference>
<dbReference type="EMBL" id="BTSY01000002">
    <property type="protein sequence ID" value="GMT14363.1"/>
    <property type="molecule type" value="Genomic_DNA"/>
</dbReference>
<evidence type="ECO:0000313" key="2">
    <source>
        <dbReference type="EMBL" id="GMT14363.1"/>
    </source>
</evidence>
<keyword evidence="1" id="KW-1133">Transmembrane helix</keyword>
<evidence type="ECO:0000256" key="1">
    <source>
        <dbReference type="SAM" id="Phobius"/>
    </source>
</evidence>
<dbReference type="AlphaFoldDB" id="A0AAV5V7W6"/>
<feature type="non-terminal residue" evidence="2">
    <location>
        <position position="1"/>
    </location>
</feature>
<keyword evidence="3" id="KW-1185">Reference proteome</keyword>
<organism evidence="2 3">
    <name type="scientific">Pristionchus fissidentatus</name>
    <dbReference type="NCBI Taxonomy" id="1538716"/>
    <lineage>
        <taxon>Eukaryota</taxon>
        <taxon>Metazoa</taxon>
        <taxon>Ecdysozoa</taxon>
        <taxon>Nematoda</taxon>
        <taxon>Chromadorea</taxon>
        <taxon>Rhabditida</taxon>
        <taxon>Rhabditina</taxon>
        <taxon>Diplogasteromorpha</taxon>
        <taxon>Diplogasteroidea</taxon>
        <taxon>Neodiplogasteridae</taxon>
        <taxon>Pristionchus</taxon>
    </lineage>
</organism>
<protein>
    <recommendedName>
        <fullName evidence="4">Protein sleepless</fullName>
    </recommendedName>
</protein>
<keyword evidence="1" id="KW-0812">Transmembrane</keyword>
<evidence type="ECO:0008006" key="4">
    <source>
        <dbReference type="Google" id="ProtNLM"/>
    </source>
</evidence>
<proteinExistence type="predicted"/>
<feature type="non-terminal residue" evidence="2">
    <location>
        <position position="228"/>
    </location>
</feature>
<dbReference type="Proteomes" id="UP001432322">
    <property type="component" value="Unassembled WGS sequence"/>
</dbReference>
<name>A0AAV5V7W6_9BILA</name>